<dbReference type="EMBL" id="LGRX02026996">
    <property type="protein sequence ID" value="KAK3249967.1"/>
    <property type="molecule type" value="Genomic_DNA"/>
</dbReference>
<evidence type="ECO:0000256" key="8">
    <source>
        <dbReference type="ARBA" id="ARBA00023306"/>
    </source>
</evidence>
<dbReference type="Gene3D" id="3.40.1390.10">
    <property type="entry name" value="MurE/MurF, N-terminal domain"/>
    <property type="match status" value="1"/>
</dbReference>
<evidence type="ECO:0000256" key="4">
    <source>
        <dbReference type="ARBA" id="ARBA00022741"/>
    </source>
</evidence>
<evidence type="ECO:0000256" key="2">
    <source>
        <dbReference type="ARBA" id="ARBA00022598"/>
    </source>
</evidence>
<reference evidence="13 14" key="1">
    <citation type="journal article" date="2015" name="Genome Biol. Evol.">
        <title>Comparative Genomics of a Bacterivorous Green Alga Reveals Evolutionary Causalities and Consequences of Phago-Mixotrophic Mode of Nutrition.</title>
        <authorList>
            <person name="Burns J.A."/>
            <person name="Paasch A."/>
            <person name="Narechania A."/>
            <person name="Kim E."/>
        </authorList>
    </citation>
    <scope>NUCLEOTIDE SEQUENCE [LARGE SCALE GENOMIC DNA]</scope>
    <source>
        <strain evidence="13 14">PLY_AMNH</strain>
    </source>
</reference>
<evidence type="ECO:0000256" key="6">
    <source>
        <dbReference type="ARBA" id="ARBA00022960"/>
    </source>
</evidence>
<dbReference type="NCBIfam" id="TIGR01143">
    <property type="entry name" value="murF"/>
    <property type="match status" value="1"/>
</dbReference>
<dbReference type="GO" id="GO:0008360">
    <property type="term" value="P:regulation of cell shape"/>
    <property type="evidence" value="ECO:0007669"/>
    <property type="project" value="UniProtKB-KW"/>
</dbReference>
<keyword evidence="14" id="KW-1185">Reference proteome</keyword>
<evidence type="ECO:0000313" key="13">
    <source>
        <dbReference type="EMBL" id="KAK3249967.1"/>
    </source>
</evidence>
<name>A0AAE0F3F7_9CHLO</name>
<dbReference type="PANTHER" id="PTHR43024">
    <property type="entry name" value="UDP-N-ACETYLMURAMOYL-TRIPEPTIDE--D-ALANYL-D-ALANINE LIGASE"/>
    <property type="match status" value="1"/>
</dbReference>
<keyword evidence="5" id="KW-0067">ATP-binding</keyword>
<evidence type="ECO:0000256" key="3">
    <source>
        <dbReference type="ARBA" id="ARBA00022618"/>
    </source>
</evidence>
<dbReference type="InterPro" id="IPR036615">
    <property type="entry name" value="Mur_ligase_C_dom_sf"/>
</dbReference>
<protein>
    <recommendedName>
        <fullName evidence="10">UDP-MurNAc-pentapeptide synthetase</fullName>
    </recommendedName>
</protein>
<dbReference type="GO" id="GO:0005524">
    <property type="term" value="F:ATP binding"/>
    <property type="evidence" value="ECO:0007669"/>
    <property type="project" value="UniProtKB-KW"/>
</dbReference>
<dbReference type="PANTHER" id="PTHR43024:SF1">
    <property type="entry name" value="UDP-N-ACETYLMURAMOYL-TRIPEPTIDE--D-ALANYL-D-ALANINE LIGASE"/>
    <property type="match status" value="1"/>
</dbReference>
<proteinExistence type="inferred from homology"/>
<evidence type="ECO:0000259" key="11">
    <source>
        <dbReference type="Pfam" id="PF02875"/>
    </source>
</evidence>
<dbReference type="Proteomes" id="UP001190700">
    <property type="component" value="Unassembled WGS sequence"/>
</dbReference>
<dbReference type="InterPro" id="IPR004101">
    <property type="entry name" value="Mur_ligase_C"/>
</dbReference>
<keyword evidence="2" id="KW-0436">Ligase</keyword>
<comment type="caution">
    <text evidence="13">The sequence shown here is derived from an EMBL/GenBank/DDBJ whole genome shotgun (WGS) entry which is preliminary data.</text>
</comment>
<dbReference type="InterPro" id="IPR013221">
    <property type="entry name" value="Mur_ligase_cen"/>
</dbReference>
<dbReference type="GO" id="GO:0071555">
    <property type="term" value="P:cell wall organization"/>
    <property type="evidence" value="ECO:0007669"/>
    <property type="project" value="UniProtKB-KW"/>
</dbReference>
<evidence type="ECO:0000256" key="9">
    <source>
        <dbReference type="ARBA" id="ARBA00023316"/>
    </source>
</evidence>
<gene>
    <name evidence="13" type="ORF">CYMTET_40634</name>
</gene>
<keyword evidence="9" id="KW-0961">Cell wall biogenesis/degradation</keyword>
<dbReference type="AlphaFoldDB" id="A0AAE0F3F7"/>
<dbReference type="GO" id="GO:0047480">
    <property type="term" value="F:UDP-N-acetylmuramoyl-tripeptide-D-alanyl-D-alanine ligase activity"/>
    <property type="evidence" value="ECO:0007669"/>
    <property type="project" value="InterPro"/>
</dbReference>
<keyword evidence="6" id="KW-0133">Cell shape</keyword>
<dbReference type="SUPFAM" id="SSF53623">
    <property type="entry name" value="MurD-like peptide ligases, catalytic domain"/>
    <property type="match status" value="1"/>
</dbReference>
<keyword evidence="7" id="KW-0573">Peptidoglycan synthesis</keyword>
<evidence type="ECO:0000313" key="14">
    <source>
        <dbReference type="Proteomes" id="UP001190700"/>
    </source>
</evidence>
<keyword evidence="8" id="KW-0131">Cell cycle</keyword>
<evidence type="ECO:0000259" key="12">
    <source>
        <dbReference type="Pfam" id="PF08245"/>
    </source>
</evidence>
<dbReference type="Pfam" id="PF08245">
    <property type="entry name" value="Mur_ligase_M"/>
    <property type="match status" value="1"/>
</dbReference>
<evidence type="ECO:0000256" key="1">
    <source>
        <dbReference type="ARBA" id="ARBA00022490"/>
    </source>
</evidence>
<dbReference type="GO" id="GO:0051301">
    <property type="term" value="P:cell division"/>
    <property type="evidence" value="ECO:0007669"/>
    <property type="project" value="UniProtKB-KW"/>
</dbReference>
<accession>A0AAE0F3F7</accession>
<feature type="domain" description="Mur ligase central" evidence="12">
    <location>
        <begin position="175"/>
        <end position="371"/>
    </location>
</feature>
<organism evidence="13 14">
    <name type="scientific">Cymbomonas tetramitiformis</name>
    <dbReference type="NCBI Taxonomy" id="36881"/>
    <lineage>
        <taxon>Eukaryota</taxon>
        <taxon>Viridiplantae</taxon>
        <taxon>Chlorophyta</taxon>
        <taxon>Pyramimonadophyceae</taxon>
        <taxon>Pyramimonadales</taxon>
        <taxon>Pyramimonadaceae</taxon>
        <taxon>Cymbomonas</taxon>
    </lineage>
</organism>
<dbReference type="InterPro" id="IPR036565">
    <property type="entry name" value="Mur-like_cat_sf"/>
</dbReference>
<dbReference type="HAMAP" id="MF_02019">
    <property type="entry name" value="MurF"/>
    <property type="match status" value="1"/>
</dbReference>
<evidence type="ECO:0000256" key="5">
    <source>
        <dbReference type="ARBA" id="ARBA00022840"/>
    </source>
</evidence>
<dbReference type="InterPro" id="IPR005863">
    <property type="entry name" value="UDP-N-AcMur_synth"/>
</dbReference>
<keyword evidence="1" id="KW-0963">Cytoplasm</keyword>
<feature type="domain" description="Mur ligase C-terminal" evidence="11">
    <location>
        <begin position="394"/>
        <end position="533"/>
    </location>
</feature>
<dbReference type="InterPro" id="IPR051046">
    <property type="entry name" value="MurCDEF_CellWall_CoF430Synth"/>
</dbReference>
<dbReference type="SUPFAM" id="SSF63418">
    <property type="entry name" value="MurE/MurF N-terminal domain"/>
    <property type="match status" value="1"/>
</dbReference>
<dbReference type="Gene3D" id="3.40.1190.10">
    <property type="entry name" value="Mur-like, catalytic domain"/>
    <property type="match status" value="1"/>
</dbReference>
<keyword evidence="4" id="KW-0547">Nucleotide-binding</keyword>
<dbReference type="Gene3D" id="3.90.190.20">
    <property type="entry name" value="Mur ligase, C-terminal domain"/>
    <property type="match status" value="1"/>
</dbReference>
<keyword evidence="3" id="KW-0132">Cell division</keyword>
<sequence>MPTTVIAQKKRKTYVTALKSAEHSLLYELPTRLSFGLKKARTKTVFQVSARGKAESPCELWETDAQGIRWNSQDIAAATGGAVEKPGIAAGSICTDTRVLQPGQWMLALKGPNFDGHEYLTQAADIGAVGAIGSQPAPPDWALGYVRVPDTLVALQDLARLIRRRYGQSGAVVGITGSAGKTTTRAMTQLVLQGGLLSGAVHATQGNMNNHIGVPVTLLQLPSDSAACVLEMGMNHFGEIALLADIARPNIRLITNVGPVHTEGVGGIDGVARAKGELFDSAREGDICVINGDDQRVRGLQIPEAARVISFGTAVGCHVRMQNVHAAGPAGLYTRFQLSGREDGSGTEKVDVLLRAPGRHLAMNAAAAAAVGLALGIPLSTAGKALEGYSPVSGRMQVMEAGEALVVNDTYNSSPLSLQAALDLLASIPCGPGCSWKRRVVFLGDMLELGAETQSAHLQALERCTAARVHLLGTAGPLFSQAVDSAPGRALLSKPTNEITAMQTVVETDSTRLAMLATELVQDGDVVLVKGSRGLRMEIVVNAILDKGGKVE</sequence>
<evidence type="ECO:0000256" key="10">
    <source>
        <dbReference type="ARBA" id="ARBA00031461"/>
    </source>
</evidence>
<dbReference type="InterPro" id="IPR035911">
    <property type="entry name" value="MurE/MurF_N"/>
</dbReference>
<dbReference type="Pfam" id="PF02875">
    <property type="entry name" value="Mur_ligase_C"/>
    <property type="match status" value="1"/>
</dbReference>
<dbReference type="SUPFAM" id="SSF53244">
    <property type="entry name" value="MurD-like peptide ligases, peptide-binding domain"/>
    <property type="match status" value="1"/>
</dbReference>
<evidence type="ECO:0000256" key="7">
    <source>
        <dbReference type="ARBA" id="ARBA00022984"/>
    </source>
</evidence>